<dbReference type="AlphaFoldDB" id="X1U8Y8"/>
<dbReference type="InterPro" id="IPR012341">
    <property type="entry name" value="6hp_glycosidase-like_sf"/>
</dbReference>
<comment type="caution">
    <text evidence="3">The sequence shown here is derived from an EMBL/GenBank/DDBJ whole genome shotgun (WGS) entry which is preliminary data.</text>
</comment>
<reference evidence="3" key="1">
    <citation type="journal article" date="2014" name="Front. Microbiol.">
        <title>High frequency of phylogenetically diverse reductive dehalogenase-homologous genes in deep subseafloor sedimentary metagenomes.</title>
        <authorList>
            <person name="Kawai M."/>
            <person name="Futagami T."/>
            <person name="Toyoda A."/>
            <person name="Takaki Y."/>
            <person name="Nishi S."/>
            <person name="Hori S."/>
            <person name="Arai W."/>
            <person name="Tsubouchi T."/>
            <person name="Morono Y."/>
            <person name="Uchiyama I."/>
            <person name="Ito T."/>
            <person name="Fujiyama A."/>
            <person name="Inagaki F."/>
            <person name="Takami H."/>
        </authorList>
    </citation>
    <scope>NUCLEOTIDE SEQUENCE</scope>
    <source>
        <strain evidence="3">Expedition CK06-06</strain>
    </source>
</reference>
<dbReference type="PANTHER" id="PTHR10569:SF2">
    <property type="entry name" value="GLYCOGEN DEBRANCHING ENZYME"/>
    <property type="match status" value="1"/>
</dbReference>
<dbReference type="InterPro" id="IPR024742">
    <property type="entry name" value="Glycogen_debranch_N"/>
</dbReference>
<feature type="non-terminal residue" evidence="3">
    <location>
        <position position="247"/>
    </location>
</feature>
<dbReference type="Pfam" id="PF06202">
    <property type="entry name" value="GDE_C"/>
    <property type="match status" value="1"/>
</dbReference>
<dbReference type="GO" id="GO:0004135">
    <property type="term" value="F:amylo-alpha-1,6-glucosidase activity"/>
    <property type="evidence" value="ECO:0007669"/>
    <property type="project" value="InterPro"/>
</dbReference>
<dbReference type="Pfam" id="PF12439">
    <property type="entry name" value="GDE_N"/>
    <property type="match status" value="1"/>
</dbReference>
<dbReference type="InterPro" id="IPR008928">
    <property type="entry name" value="6-hairpin_glycosidase_sf"/>
</dbReference>
<evidence type="ECO:0000259" key="1">
    <source>
        <dbReference type="Pfam" id="PF06202"/>
    </source>
</evidence>
<dbReference type="InterPro" id="IPR032790">
    <property type="entry name" value="GDE_C"/>
</dbReference>
<protein>
    <recommendedName>
        <fullName evidence="4">Glycogen debranching enzyme C-terminal domain-containing protein</fullName>
    </recommendedName>
</protein>
<proteinExistence type="predicted"/>
<organism evidence="3">
    <name type="scientific">marine sediment metagenome</name>
    <dbReference type="NCBI Taxonomy" id="412755"/>
    <lineage>
        <taxon>unclassified sequences</taxon>
        <taxon>metagenomes</taxon>
        <taxon>ecological metagenomes</taxon>
    </lineage>
</organism>
<accession>X1U8Y8</accession>
<feature type="domain" description="Glycogen debranching enzyme bacterial and archaeal type N-terminal" evidence="2">
    <location>
        <begin position="3"/>
        <end position="115"/>
    </location>
</feature>
<evidence type="ECO:0000259" key="2">
    <source>
        <dbReference type="Pfam" id="PF12439"/>
    </source>
</evidence>
<dbReference type="PANTHER" id="PTHR10569">
    <property type="entry name" value="GLYCOGEN DEBRANCHING ENZYME"/>
    <property type="match status" value="1"/>
</dbReference>
<name>X1U8Y8_9ZZZZ</name>
<gene>
    <name evidence="3" type="ORF">S12H4_49675</name>
</gene>
<dbReference type="Gene3D" id="1.50.10.10">
    <property type="match status" value="1"/>
</dbReference>
<feature type="domain" description="Glycogen debranching enzyme C-terminal" evidence="1">
    <location>
        <begin position="153"/>
        <end position="246"/>
    </location>
</feature>
<dbReference type="SUPFAM" id="SSF48208">
    <property type="entry name" value="Six-hairpin glycosidases"/>
    <property type="match status" value="1"/>
</dbReference>
<sequence length="247" mass="28700">NDEQILIKYTLLEAHSPTILRFKPFLAFRNIHALSKFNLTANIKSEFVPNGIKSKLYNGYPYLHMQFSKSVDFIPVPDWYYNIEYLEEQKRGYDYKEDLFVPGYFELPIKKGESVVFSGSTKEVYPNSITRRFTAELKKRIPRDDFKNCLINSARQFIVRKKGETRIIAGFPWFDCWGRDTFISLPGLTLSIDDPKTFLQVTDTEVKKLKEGLFPNMGSGEDAGYNSVDAPLWFFWAIQQYVDYAGS</sequence>
<feature type="non-terminal residue" evidence="3">
    <location>
        <position position="1"/>
    </location>
</feature>
<dbReference type="EMBL" id="BARW01031190">
    <property type="protein sequence ID" value="GAJ13988.1"/>
    <property type="molecule type" value="Genomic_DNA"/>
</dbReference>
<dbReference type="InterPro" id="IPR010401">
    <property type="entry name" value="AGL/Gdb1"/>
</dbReference>
<dbReference type="GO" id="GO:0004134">
    <property type="term" value="F:4-alpha-glucanotransferase activity"/>
    <property type="evidence" value="ECO:0007669"/>
    <property type="project" value="InterPro"/>
</dbReference>
<evidence type="ECO:0008006" key="4">
    <source>
        <dbReference type="Google" id="ProtNLM"/>
    </source>
</evidence>
<evidence type="ECO:0000313" key="3">
    <source>
        <dbReference type="EMBL" id="GAJ13988.1"/>
    </source>
</evidence>
<dbReference type="GO" id="GO:0005980">
    <property type="term" value="P:glycogen catabolic process"/>
    <property type="evidence" value="ECO:0007669"/>
    <property type="project" value="InterPro"/>
</dbReference>